<sequence length="232" mass="26713">MVWALLVSTLFLLGLVGVLLAVRQLAKRSLRRRHQVAAMAIQQLVHYHGWRYAPVDPTLLARFAKGDPFDLALPNRRTAQHVVTGQYRGRWFCCFQFSYRQPQDTYGLKPLVHFKVWVIPTPAHRPELQVSRANSLAGLFRGGEQVELESTQFNESFTVLSASPRFAFDVLHPRMMQWLLADSRAQRIPFRFEGGELIGWELGALTGHEIEYGVNYLCDIADQVPDFVWRQY</sequence>
<proteinExistence type="predicted"/>
<dbReference type="AlphaFoldDB" id="A0A4R2R4X1"/>
<dbReference type="RefSeq" id="WP_132875589.1">
    <property type="nucleotide sequence ID" value="NZ_SLXQ01000001.1"/>
</dbReference>
<gene>
    <name evidence="1" type="ORF">EV191_1011019</name>
</gene>
<evidence type="ECO:0000313" key="1">
    <source>
        <dbReference type="EMBL" id="TCP57067.1"/>
    </source>
</evidence>
<organism evidence="1 2">
    <name type="scientific">Tamaricihabitans halophyticus</name>
    <dbReference type="NCBI Taxonomy" id="1262583"/>
    <lineage>
        <taxon>Bacteria</taxon>
        <taxon>Bacillati</taxon>
        <taxon>Actinomycetota</taxon>
        <taxon>Actinomycetes</taxon>
        <taxon>Pseudonocardiales</taxon>
        <taxon>Pseudonocardiaceae</taxon>
        <taxon>Tamaricihabitans</taxon>
    </lineage>
</organism>
<protein>
    <recommendedName>
        <fullName evidence="3">DUF3137 domain-containing protein</fullName>
    </recommendedName>
</protein>
<accession>A0A4R2R4X1</accession>
<name>A0A4R2R4X1_9PSEU</name>
<reference evidence="1 2" key="1">
    <citation type="submission" date="2019-03" db="EMBL/GenBank/DDBJ databases">
        <title>Genomic Encyclopedia of Type Strains, Phase IV (KMG-IV): sequencing the most valuable type-strain genomes for metagenomic binning, comparative biology and taxonomic classification.</title>
        <authorList>
            <person name="Goeker M."/>
        </authorList>
    </citation>
    <scope>NUCLEOTIDE SEQUENCE [LARGE SCALE GENOMIC DNA]</scope>
    <source>
        <strain evidence="1 2">DSM 45765</strain>
    </source>
</reference>
<keyword evidence="2" id="KW-1185">Reference proteome</keyword>
<comment type="caution">
    <text evidence="1">The sequence shown here is derived from an EMBL/GenBank/DDBJ whole genome shotgun (WGS) entry which is preliminary data.</text>
</comment>
<dbReference type="Proteomes" id="UP000294911">
    <property type="component" value="Unassembled WGS sequence"/>
</dbReference>
<evidence type="ECO:0000313" key="2">
    <source>
        <dbReference type="Proteomes" id="UP000294911"/>
    </source>
</evidence>
<dbReference type="OrthoDB" id="3429251at2"/>
<dbReference type="EMBL" id="SLXQ01000001">
    <property type="protein sequence ID" value="TCP57067.1"/>
    <property type="molecule type" value="Genomic_DNA"/>
</dbReference>
<evidence type="ECO:0008006" key="3">
    <source>
        <dbReference type="Google" id="ProtNLM"/>
    </source>
</evidence>